<sequence>MDFGIMASKDTLELKEGSYWKSQENLDDQFFRQSGCRRYKTVALGGGFENQLSANGVVLSVGDMHSVTDSVLKWKRV</sequence>
<protein>
    <submittedName>
        <fullName evidence="1">Uncharacterized protein</fullName>
    </submittedName>
</protein>
<comment type="caution">
    <text evidence="1">The sequence shown here is derived from an EMBL/GenBank/DDBJ whole genome shotgun (WGS) entry which is preliminary data.</text>
</comment>
<reference evidence="1 2" key="2">
    <citation type="journal article" date="2017" name="Front. Plant Sci.">
        <title>Gene Classification and Mining of Molecular Markers Useful in Red Clover (Trifolium pratense) Breeding.</title>
        <authorList>
            <person name="Istvanek J."/>
            <person name="Dluhosova J."/>
            <person name="Dluhos P."/>
            <person name="Patkova L."/>
            <person name="Nedelnik J."/>
            <person name="Repkova J."/>
        </authorList>
    </citation>
    <scope>NUCLEOTIDE SEQUENCE [LARGE SCALE GENOMIC DNA]</scope>
    <source>
        <strain evidence="2">cv. Tatra</strain>
        <tissue evidence="1">Young leaves</tissue>
    </source>
</reference>
<dbReference type="EMBL" id="ASHM01031601">
    <property type="protein sequence ID" value="PNX76991.1"/>
    <property type="molecule type" value="Genomic_DNA"/>
</dbReference>
<organism evidence="1 2">
    <name type="scientific">Trifolium pratense</name>
    <name type="common">Red clover</name>
    <dbReference type="NCBI Taxonomy" id="57577"/>
    <lineage>
        <taxon>Eukaryota</taxon>
        <taxon>Viridiplantae</taxon>
        <taxon>Streptophyta</taxon>
        <taxon>Embryophyta</taxon>
        <taxon>Tracheophyta</taxon>
        <taxon>Spermatophyta</taxon>
        <taxon>Magnoliopsida</taxon>
        <taxon>eudicotyledons</taxon>
        <taxon>Gunneridae</taxon>
        <taxon>Pentapetalae</taxon>
        <taxon>rosids</taxon>
        <taxon>fabids</taxon>
        <taxon>Fabales</taxon>
        <taxon>Fabaceae</taxon>
        <taxon>Papilionoideae</taxon>
        <taxon>50 kb inversion clade</taxon>
        <taxon>NPAAA clade</taxon>
        <taxon>Hologalegina</taxon>
        <taxon>IRL clade</taxon>
        <taxon>Trifolieae</taxon>
        <taxon>Trifolium</taxon>
    </lineage>
</organism>
<evidence type="ECO:0000313" key="1">
    <source>
        <dbReference type="EMBL" id="PNX76991.1"/>
    </source>
</evidence>
<evidence type="ECO:0000313" key="2">
    <source>
        <dbReference type="Proteomes" id="UP000236291"/>
    </source>
</evidence>
<dbReference type="AlphaFoldDB" id="A0A2K3LEN0"/>
<dbReference type="Proteomes" id="UP000236291">
    <property type="component" value="Unassembled WGS sequence"/>
</dbReference>
<accession>A0A2K3LEN0</accession>
<gene>
    <name evidence="1" type="ORF">L195_g032951</name>
</gene>
<name>A0A2K3LEN0_TRIPR</name>
<reference evidence="1 2" key="1">
    <citation type="journal article" date="2014" name="Am. J. Bot.">
        <title>Genome assembly and annotation for red clover (Trifolium pratense; Fabaceae).</title>
        <authorList>
            <person name="Istvanek J."/>
            <person name="Jaros M."/>
            <person name="Krenek A."/>
            <person name="Repkova J."/>
        </authorList>
    </citation>
    <scope>NUCLEOTIDE SEQUENCE [LARGE SCALE GENOMIC DNA]</scope>
    <source>
        <strain evidence="2">cv. Tatra</strain>
        <tissue evidence="1">Young leaves</tissue>
    </source>
</reference>
<proteinExistence type="predicted"/>